<dbReference type="EMBL" id="JACHBG010000006">
    <property type="protein sequence ID" value="MBB6485863.1"/>
    <property type="molecule type" value="Genomic_DNA"/>
</dbReference>
<organism evidence="1 2">
    <name type="scientific">Rhizobium lusitanum</name>
    <dbReference type="NCBI Taxonomy" id="293958"/>
    <lineage>
        <taxon>Bacteria</taxon>
        <taxon>Pseudomonadati</taxon>
        <taxon>Pseudomonadota</taxon>
        <taxon>Alphaproteobacteria</taxon>
        <taxon>Hyphomicrobiales</taxon>
        <taxon>Rhizobiaceae</taxon>
        <taxon>Rhizobium/Agrobacterium group</taxon>
        <taxon>Rhizobium</taxon>
    </lineage>
</organism>
<sequence length="48" mass="5000">MACEFMLNRDFGIEDGLGGEPPSPSGKNGVLCNVASPSHHSFIGAVPR</sequence>
<gene>
    <name evidence="1" type="ORF">GGD46_003157</name>
</gene>
<evidence type="ECO:0000313" key="1">
    <source>
        <dbReference type="EMBL" id="MBB6485863.1"/>
    </source>
</evidence>
<reference evidence="1 2" key="1">
    <citation type="submission" date="2020-08" db="EMBL/GenBank/DDBJ databases">
        <title>Genomic Encyclopedia of Type Strains, Phase IV (KMG-V): Genome sequencing to study the core and pangenomes of soil and plant-associated prokaryotes.</title>
        <authorList>
            <person name="Whitman W."/>
        </authorList>
    </citation>
    <scope>NUCLEOTIDE SEQUENCE [LARGE SCALE GENOMIC DNA]</scope>
    <source>
        <strain evidence="1 2">SEMIA 4060</strain>
    </source>
</reference>
<protein>
    <submittedName>
        <fullName evidence="1">Uncharacterized protein</fullName>
    </submittedName>
</protein>
<evidence type="ECO:0000313" key="2">
    <source>
        <dbReference type="Proteomes" id="UP000565576"/>
    </source>
</evidence>
<proteinExistence type="predicted"/>
<name>A0A7X0ISF3_9HYPH</name>
<dbReference type="AlphaFoldDB" id="A0A7X0ISF3"/>
<accession>A0A7X0ISF3</accession>
<dbReference type="Proteomes" id="UP000565576">
    <property type="component" value="Unassembled WGS sequence"/>
</dbReference>
<comment type="caution">
    <text evidence="1">The sequence shown here is derived from an EMBL/GenBank/DDBJ whole genome shotgun (WGS) entry which is preliminary data.</text>
</comment>